<dbReference type="PANTHER" id="PTHR30290:SF38">
    <property type="entry name" value="D,D-DIPEPTIDE-BINDING PERIPLASMIC PROTEIN DDPA-RELATED"/>
    <property type="match status" value="1"/>
</dbReference>
<dbReference type="InterPro" id="IPR000914">
    <property type="entry name" value="SBP_5_dom"/>
</dbReference>
<gene>
    <name evidence="5" type="ORF">WOB96_09925</name>
</gene>
<feature type="chain" id="PRO_5045255502" evidence="3">
    <location>
        <begin position="26"/>
        <end position="552"/>
    </location>
</feature>
<protein>
    <submittedName>
        <fullName evidence="5">Peptide-binding protein</fullName>
    </submittedName>
</protein>
<comment type="caution">
    <text evidence="5">The sequence shown here is derived from an EMBL/GenBank/DDBJ whole genome shotgun (WGS) entry which is preliminary data.</text>
</comment>
<proteinExistence type="inferred from homology"/>
<organism evidence="5 6">
    <name type="scientific">Thermithiobacillus plumbiphilus</name>
    <dbReference type="NCBI Taxonomy" id="1729899"/>
    <lineage>
        <taxon>Bacteria</taxon>
        <taxon>Pseudomonadati</taxon>
        <taxon>Pseudomonadota</taxon>
        <taxon>Acidithiobacillia</taxon>
        <taxon>Acidithiobacillales</taxon>
        <taxon>Thermithiobacillaceae</taxon>
        <taxon>Thermithiobacillus</taxon>
    </lineage>
</organism>
<reference evidence="5 6" key="1">
    <citation type="submission" date="2024-04" db="EMBL/GenBank/DDBJ databases">
        <authorList>
            <person name="Abashina T."/>
            <person name="Shaikin A."/>
        </authorList>
    </citation>
    <scope>NUCLEOTIDE SEQUENCE [LARGE SCALE GENOMIC DNA]</scope>
    <source>
        <strain evidence="5 6">AAFK</strain>
    </source>
</reference>
<evidence type="ECO:0000313" key="5">
    <source>
        <dbReference type="EMBL" id="MEK8090081.1"/>
    </source>
</evidence>
<evidence type="ECO:0000256" key="3">
    <source>
        <dbReference type="SAM" id="SignalP"/>
    </source>
</evidence>
<evidence type="ECO:0000256" key="2">
    <source>
        <dbReference type="ARBA" id="ARBA00022729"/>
    </source>
</evidence>
<dbReference type="Gene3D" id="3.40.190.10">
    <property type="entry name" value="Periplasmic binding protein-like II"/>
    <property type="match status" value="1"/>
</dbReference>
<dbReference type="SUPFAM" id="SSF53850">
    <property type="entry name" value="Periplasmic binding protein-like II"/>
    <property type="match status" value="1"/>
</dbReference>
<feature type="signal peptide" evidence="3">
    <location>
        <begin position="1"/>
        <end position="25"/>
    </location>
</feature>
<evidence type="ECO:0000256" key="1">
    <source>
        <dbReference type="ARBA" id="ARBA00005695"/>
    </source>
</evidence>
<dbReference type="InterPro" id="IPR039424">
    <property type="entry name" value="SBP_5"/>
</dbReference>
<comment type="similarity">
    <text evidence="1">Belongs to the bacterial solute-binding protein 5 family.</text>
</comment>
<evidence type="ECO:0000259" key="4">
    <source>
        <dbReference type="Pfam" id="PF00496"/>
    </source>
</evidence>
<dbReference type="InterPro" id="IPR030678">
    <property type="entry name" value="Peptide/Ni-bd"/>
</dbReference>
<sequence length="552" mass="61994">MIRTRQGVLSWPSLLVLMLLSGCQAQDNGPGSTPASLDEPFPPARGGQLRNAVGADASNLIPFIGADSASHEIAGYLFNSLLKYDRNLELEGDLAQNWRISPDGLSITFTLRPDLRWADGKPLTSADVKYTFQTIIDPKTHTPYGSDYTLVKSLETPDARTVVVHYKERFAPALSTWAGLSILPAHILKGQDINATPFSRQPVGSSYYRLGNWVPGQRITLKDNPLSTGGRPLISAINYRIMPDPAAQFLELSAGSLDQMSLTPVQYTRVFPAREDLRARYNTYKYLGNNYTYLGFNLKRPPFNDRRVRLAINYAIDKQELIDGVQLGQGLVIAAPFKPGTPWYPRDLQPYPYDPRKARALLAEAGWIDHDGDGVLDRNGRPFHLEIVTNNANESRQLAATLIQRRLKEVGIDVQIRLVEWASFLSQFINTSNFDAVILGWSLSLDPDQYSIWHSSEQGPGKFNFIGYSNPKVDQLLEAGRREMDPQRRAIIYQNFARELHKDAPMVYLFAPYSLVAVHKRVRGIEPAPAGIGYNIEDWYIPRPLQNISIQR</sequence>
<name>A0ABU9D973_9PROT</name>
<dbReference type="Pfam" id="PF00496">
    <property type="entry name" value="SBP_bac_5"/>
    <property type="match status" value="1"/>
</dbReference>
<dbReference type="PANTHER" id="PTHR30290">
    <property type="entry name" value="PERIPLASMIC BINDING COMPONENT OF ABC TRANSPORTER"/>
    <property type="match status" value="1"/>
</dbReference>
<dbReference type="CDD" id="cd08514">
    <property type="entry name" value="PBP2_AppA_like"/>
    <property type="match status" value="1"/>
</dbReference>
<dbReference type="Gene3D" id="3.90.76.10">
    <property type="entry name" value="Dipeptide-binding Protein, Domain 1"/>
    <property type="match status" value="1"/>
</dbReference>
<dbReference type="EMBL" id="JBBPCO010000009">
    <property type="protein sequence ID" value="MEK8090081.1"/>
    <property type="molecule type" value="Genomic_DNA"/>
</dbReference>
<feature type="domain" description="Solute-binding protein family 5" evidence="4">
    <location>
        <begin position="89"/>
        <end position="456"/>
    </location>
</feature>
<keyword evidence="2 3" id="KW-0732">Signal</keyword>
<accession>A0ABU9D973</accession>
<keyword evidence="6" id="KW-1185">Reference proteome</keyword>
<dbReference type="PROSITE" id="PS51257">
    <property type="entry name" value="PROKAR_LIPOPROTEIN"/>
    <property type="match status" value="1"/>
</dbReference>
<dbReference type="PIRSF" id="PIRSF002741">
    <property type="entry name" value="MppA"/>
    <property type="match status" value="1"/>
</dbReference>
<dbReference type="Gene3D" id="3.10.105.10">
    <property type="entry name" value="Dipeptide-binding Protein, Domain 3"/>
    <property type="match status" value="1"/>
</dbReference>
<dbReference type="Proteomes" id="UP001446205">
    <property type="component" value="Unassembled WGS sequence"/>
</dbReference>
<evidence type="ECO:0000313" key="6">
    <source>
        <dbReference type="Proteomes" id="UP001446205"/>
    </source>
</evidence>
<dbReference type="RefSeq" id="WP_341371138.1">
    <property type="nucleotide sequence ID" value="NZ_JBBPCO010000009.1"/>
</dbReference>